<dbReference type="CDD" id="cd00093">
    <property type="entry name" value="HTH_XRE"/>
    <property type="match status" value="1"/>
</dbReference>
<dbReference type="RefSeq" id="WP_113077774.1">
    <property type="nucleotide sequence ID" value="NZ_CAKVWG010000005.1"/>
</dbReference>
<gene>
    <name evidence="3" type="ORF">GMD11_10110</name>
    <name evidence="4" type="ORF">GMD18_10100</name>
</gene>
<dbReference type="PROSITE" id="PS50943">
    <property type="entry name" value="HTH_CROC1"/>
    <property type="match status" value="1"/>
</dbReference>
<reference evidence="5 6" key="1">
    <citation type="journal article" date="2019" name="Nat. Med.">
        <title>A library of human gut bacterial isolates paired with longitudinal multiomics data enables mechanistic microbiome research.</title>
        <authorList>
            <person name="Poyet M."/>
            <person name="Groussin M."/>
            <person name="Gibbons S.M."/>
            <person name="Avila-Pacheco J."/>
            <person name="Jiang X."/>
            <person name="Kearney S.M."/>
            <person name="Perrotta A.R."/>
            <person name="Berdy B."/>
            <person name="Zhao S."/>
            <person name="Lieberman T.D."/>
            <person name="Swanson P.K."/>
            <person name="Smith M."/>
            <person name="Roesemann S."/>
            <person name="Alexander J.E."/>
            <person name="Rich S.A."/>
            <person name="Livny J."/>
            <person name="Vlamakis H."/>
            <person name="Clish C."/>
            <person name="Bullock K."/>
            <person name="Deik A."/>
            <person name="Scott J."/>
            <person name="Pierce K.A."/>
            <person name="Xavier R.J."/>
            <person name="Alm E.J."/>
        </authorList>
    </citation>
    <scope>NUCLEOTIDE SEQUENCE [LARGE SCALE GENOMIC DNA]</scope>
    <source>
        <strain evidence="3 6">BIOML-A13</strain>
        <strain evidence="4 5">BIOML-A3</strain>
    </source>
</reference>
<dbReference type="InterPro" id="IPR001387">
    <property type="entry name" value="Cro/C1-type_HTH"/>
</dbReference>
<evidence type="ECO:0000313" key="5">
    <source>
        <dbReference type="Proteomes" id="UP000443070"/>
    </source>
</evidence>
<evidence type="ECO:0000313" key="4">
    <source>
        <dbReference type="EMBL" id="MTU04746.1"/>
    </source>
</evidence>
<dbReference type="OrthoDB" id="9781521at2"/>
<dbReference type="SMART" id="SM00530">
    <property type="entry name" value="HTH_XRE"/>
    <property type="match status" value="1"/>
</dbReference>
<proteinExistence type="predicted"/>
<dbReference type="AlphaFoldDB" id="A0A7X2XH38"/>
<organism evidence="3 6">
    <name type="scientific">Phascolarctobacterium faecium</name>
    <dbReference type="NCBI Taxonomy" id="33025"/>
    <lineage>
        <taxon>Bacteria</taxon>
        <taxon>Bacillati</taxon>
        <taxon>Bacillota</taxon>
        <taxon>Negativicutes</taxon>
        <taxon>Acidaminococcales</taxon>
        <taxon>Acidaminococcaceae</taxon>
        <taxon>Phascolarctobacterium</taxon>
    </lineage>
</organism>
<dbReference type="PANTHER" id="PTHR46558">
    <property type="entry name" value="TRACRIPTIONAL REGULATORY PROTEIN-RELATED-RELATED"/>
    <property type="match status" value="1"/>
</dbReference>
<evidence type="ECO:0000313" key="6">
    <source>
        <dbReference type="Proteomes" id="UP000484547"/>
    </source>
</evidence>
<dbReference type="InterPro" id="IPR010982">
    <property type="entry name" value="Lambda_DNA-bd_dom_sf"/>
</dbReference>
<dbReference type="EMBL" id="WNBW01000011">
    <property type="protein sequence ID" value="MTU04746.1"/>
    <property type="molecule type" value="Genomic_DNA"/>
</dbReference>
<accession>A0A7X2XH38</accession>
<sequence length="90" mass="10068">MGKSGVEGKMKKQRYDLNDLGSNVKMMRKARKISQVKLSEALQMSQPHLSNLECGRTLISLEILVKLADVFDCSVEDILLCSQEKVKAVN</sequence>
<name>A0A7X2XH38_9FIRM</name>
<dbReference type="GO" id="GO:0003677">
    <property type="term" value="F:DNA binding"/>
    <property type="evidence" value="ECO:0007669"/>
    <property type="project" value="UniProtKB-KW"/>
</dbReference>
<keyword evidence="5" id="KW-1185">Reference proteome</keyword>
<evidence type="ECO:0000256" key="1">
    <source>
        <dbReference type="ARBA" id="ARBA00023125"/>
    </source>
</evidence>
<dbReference type="Proteomes" id="UP000443070">
    <property type="component" value="Unassembled WGS sequence"/>
</dbReference>
<dbReference type="EMBL" id="WNBM01000010">
    <property type="protein sequence ID" value="MTT76615.1"/>
    <property type="molecule type" value="Genomic_DNA"/>
</dbReference>
<dbReference type="Proteomes" id="UP000484547">
    <property type="component" value="Unassembled WGS sequence"/>
</dbReference>
<feature type="domain" description="HTH cro/C1-type" evidence="2">
    <location>
        <begin position="24"/>
        <end position="78"/>
    </location>
</feature>
<dbReference type="PANTHER" id="PTHR46558:SF4">
    <property type="entry name" value="DNA-BIDING PHAGE PROTEIN"/>
    <property type="match status" value="1"/>
</dbReference>
<protein>
    <submittedName>
        <fullName evidence="3">Helix-turn-helix domain-containing protein</fullName>
    </submittedName>
</protein>
<evidence type="ECO:0000259" key="2">
    <source>
        <dbReference type="PROSITE" id="PS50943"/>
    </source>
</evidence>
<dbReference type="Pfam" id="PF01381">
    <property type="entry name" value="HTH_3"/>
    <property type="match status" value="1"/>
</dbReference>
<dbReference type="Gene3D" id="1.10.260.40">
    <property type="entry name" value="lambda repressor-like DNA-binding domains"/>
    <property type="match status" value="1"/>
</dbReference>
<keyword evidence="1" id="KW-0238">DNA-binding</keyword>
<comment type="caution">
    <text evidence="3">The sequence shown here is derived from an EMBL/GenBank/DDBJ whole genome shotgun (WGS) entry which is preliminary data.</text>
</comment>
<evidence type="ECO:0000313" key="3">
    <source>
        <dbReference type="EMBL" id="MTT76615.1"/>
    </source>
</evidence>
<dbReference type="SUPFAM" id="SSF47413">
    <property type="entry name" value="lambda repressor-like DNA-binding domains"/>
    <property type="match status" value="1"/>
</dbReference>